<keyword evidence="2" id="KW-0805">Transcription regulation</keyword>
<dbReference type="Proteomes" id="UP000321337">
    <property type="component" value="Unassembled WGS sequence"/>
</dbReference>
<dbReference type="GO" id="GO:0003677">
    <property type="term" value="F:DNA binding"/>
    <property type="evidence" value="ECO:0007669"/>
    <property type="project" value="UniProtKB-UniRule"/>
</dbReference>
<feature type="domain" description="HTH tetR-type" evidence="6">
    <location>
        <begin position="11"/>
        <end position="71"/>
    </location>
</feature>
<dbReference type="OrthoDB" id="5293507at2"/>
<feature type="DNA-binding region" description="H-T-H motif" evidence="5">
    <location>
        <begin position="34"/>
        <end position="53"/>
    </location>
</feature>
<evidence type="ECO:0000256" key="2">
    <source>
        <dbReference type="ARBA" id="ARBA00023015"/>
    </source>
</evidence>
<dbReference type="PROSITE" id="PS50977">
    <property type="entry name" value="HTH_TETR_2"/>
    <property type="match status" value="1"/>
</dbReference>
<keyword evidence="1" id="KW-0678">Repressor</keyword>
<evidence type="ECO:0000313" key="7">
    <source>
        <dbReference type="EMBL" id="GEP29454.1"/>
    </source>
</evidence>
<gene>
    <name evidence="7" type="ORF">TPL01_05920</name>
</gene>
<dbReference type="Pfam" id="PF00440">
    <property type="entry name" value="TetR_N"/>
    <property type="match status" value="1"/>
</dbReference>
<evidence type="ECO:0000256" key="4">
    <source>
        <dbReference type="ARBA" id="ARBA00023163"/>
    </source>
</evidence>
<dbReference type="InterPro" id="IPR001647">
    <property type="entry name" value="HTH_TetR"/>
</dbReference>
<dbReference type="AlphaFoldDB" id="A0A512L4R8"/>
<dbReference type="PRINTS" id="PR00455">
    <property type="entry name" value="HTHTETR"/>
</dbReference>
<dbReference type="InterPro" id="IPR023772">
    <property type="entry name" value="DNA-bd_HTH_TetR-type_CS"/>
</dbReference>
<accession>A0A512L4R8</accession>
<evidence type="ECO:0000259" key="6">
    <source>
        <dbReference type="PROSITE" id="PS50977"/>
    </source>
</evidence>
<dbReference type="SUPFAM" id="SSF48498">
    <property type="entry name" value="Tetracyclin repressor-like, C-terminal domain"/>
    <property type="match status" value="1"/>
</dbReference>
<dbReference type="RefSeq" id="WP_147070617.1">
    <property type="nucleotide sequence ID" value="NZ_AP021884.1"/>
</dbReference>
<evidence type="ECO:0000256" key="5">
    <source>
        <dbReference type="PROSITE-ProRule" id="PRU00335"/>
    </source>
</evidence>
<organism evidence="7 8">
    <name type="scientific">Sulfuriferula plumbiphila</name>
    <dbReference type="NCBI Taxonomy" id="171865"/>
    <lineage>
        <taxon>Bacteria</taxon>
        <taxon>Pseudomonadati</taxon>
        <taxon>Pseudomonadota</taxon>
        <taxon>Betaproteobacteria</taxon>
        <taxon>Nitrosomonadales</taxon>
        <taxon>Sulfuricellaceae</taxon>
        <taxon>Sulfuriferula</taxon>
    </lineage>
</organism>
<dbReference type="EMBL" id="BKAD01000005">
    <property type="protein sequence ID" value="GEP29454.1"/>
    <property type="molecule type" value="Genomic_DNA"/>
</dbReference>
<keyword evidence="4" id="KW-0804">Transcription</keyword>
<dbReference type="Pfam" id="PF16925">
    <property type="entry name" value="TetR_C_13"/>
    <property type="match status" value="1"/>
</dbReference>
<dbReference type="PANTHER" id="PTHR47506:SF3">
    <property type="entry name" value="HTH-TYPE TRANSCRIPTIONAL REGULATOR LMRA"/>
    <property type="match status" value="1"/>
</dbReference>
<dbReference type="InterPro" id="IPR009057">
    <property type="entry name" value="Homeodomain-like_sf"/>
</dbReference>
<proteinExistence type="predicted"/>
<sequence>MEPATLIRQPDVTRARLLEAAFTEIHRNGYQAASLANILAAAGLTKGALYHHFTDKRALGLAVLDEVIGAYILHNFVTPLANAKAPVAALLRILNEIGSSACDAAIALGCPFNNLMQEMSGVEPAFQARLAHWLGVWQTAFVNALQRAQDNGEIRADVDCDAAALFIIAGMEGCMSLAKNHQSAATLRQCGSQLIMYINLLKV</sequence>
<protein>
    <submittedName>
        <fullName evidence="7">TetR family transcriptional regulator</fullName>
    </submittedName>
</protein>
<dbReference type="PANTHER" id="PTHR47506">
    <property type="entry name" value="TRANSCRIPTIONAL REGULATORY PROTEIN"/>
    <property type="match status" value="1"/>
</dbReference>
<reference evidence="7 8" key="1">
    <citation type="submission" date="2019-07" db="EMBL/GenBank/DDBJ databases">
        <title>Whole genome shotgun sequence of Thiobacillus plumbophilus NBRC 107929.</title>
        <authorList>
            <person name="Hosoyama A."/>
            <person name="Uohara A."/>
            <person name="Ohji S."/>
            <person name="Ichikawa N."/>
        </authorList>
    </citation>
    <scope>NUCLEOTIDE SEQUENCE [LARGE SCALE GENOMIC DNA]</scope>
    <source>
        <strain evidence="7 8">NBRC 107929</strain>
    </source>
</reference>
<dbReference type="Gene3D" id="1.10.357.10">
    <property type="entry name" value="Tetracycline Repressor, domain 2"/>
    <property type="match status" value="1"/>
</dbReference>
<keyword evidence="3 5" id="KW-0238">DNA-binding</keyword>
<evidence type="ECO:0000256" key="3">
    <source>
        <dbReference type="ARBA" id="ARBA00023125"/>
    </source>
</evidence>
<dbReference type="InterPro" id="IPR011075">
    <property type="entry name" value="TetR_C"/>
</dbReference>
<dbReference type="InterPro" id="IPR036271">
    <property type="entry name" value="Tet_transcr_reg_TetR-rel_C_sf"/>
</dbReference>
<dbReference type="PROSITE" id="PS01081">
    <property type="entry name" value="HTH_TETR_1"/>
    <property type="match status" value="1"/>
</dbReference>
<comment type="caution">
    <text evidence="7">The sequence shown here is derived from an EMBL/GenBank/DDBJ whole genome shotgun (WGS) entry which is preliminary data.</text>
</comment>
<dbReference type="SUPFAM" id="SSF46689">
    <property type="entry name" value="Homeodomain-like"/>
    <property type="match status" value="1"/>
</dbReference>
<evidence type="ECO:0000256" key="1">
    <source>
        <dbReference type="ARBA" id="ARBA00022491"/>
    </source>
</evidence>
<name>A0A512L4R8_9PROT</name>
<keyword evidence="8" id="KW-1185">Reference proteome</keyword>
<evidence type="ECO:0000313" key="8">
    <source>
        <dbReference type="Proteomes" id="UP000321337"/>
    </source>
</evidence>